<dbReference type="EMBL" id="CP040916">
    <property type="protein sequence ID" value="QDQ09801.1"/>
    <property type="molecule type" value="Genomic_DNA"/>
</dbReference>
<dbReference type="InterPro" id="IPR001574">
    <property type="entry name" value="Ribosome_inactivat_prot"/>
</dbReference>
<dbReference type="PROSITE" id="PS51642">
    <property type="entry name" value="HEMOPEXIN_2"/>
    <property type="match status" value="4"/>
</dbReference>
<dbReference type="InterPro" id="IPR036375">
    <property type="entry name" value="Hemopexin-like_dom_sf"/>
</dbReference>
<evidence type="ECO:0008006" key="4">
    <source>
        <dbReference type="Google" id="ProtNLM"/>
    </source>
</evidence>
<dbReference type="Pfam" id="PF00161">
    <property type="entry name" value="RIP"/>
    <property type="match status" value="1"/>
</dbReference>
<dbReference type="SMART" id="SM00120">
    <property type="entry name" value="HX"/>
    <property type="match status" value="7"/>
</dbReference>
<dbReference type="InterPro" id="IPR036041">
    <property type="entry name" value="Ribosome-inact_prot_sf"/>
</dbReference>
<feature type="region of interest" description="Disordered" evidence="1">
    <location>
        <begin position="292"/>
        <end position="329"/>
    </location>
</feature>
<dbReference type="Gene3D" id="2.110.10.10">
    <property type="entry name" value="Hemopexin-like domain"/>
    <property type="match status" value="3"/>
</dbReference>
<dbReference type="Gene3D" id="3.40.420.10">
    <property type="entry name" value="Ricin (A subunit), domain 1"/>
    <property type="match status" value="1"/>
</dbReference>
<organism evidence="2 3">
    <name type="scientific">Streptomyces spectabilis</name>
    <dbReference type="NCBI Taxonomy" id="68270"/>
    <lineage>
        <taxon>Bacteria</taxon>
        <taxon>Bacillati</taxon>
        <taxon>Actinomycetota</taxon>
        <taxon>Actinomycetes</taxon>
        <taxon>Kitasatosporales</taxon>
        <taxon>Streptomycetaceae</taxon>
        <taxon>Streptomyces</taxon>
    </lineage>
</organism>
<dbReference type="SUPFAM" id="SSF50923">
    <property type="entry name" value="Hemopexin-like domain"/>
    <property type="match status" value="3"/>
</dbReference>
<dbReference type="Proteomes" id="UP000316806">
    <property type="component" value="Chromosome"/>
</dbReference>
<name>A0A516R2D4_STRST</name>
<feature type="region of interest" description="Disordered" evidence="1">
    <location>
        <begin position="1"/>
        <end position="31"/>
    </location>
</feature>
<accession>A0A516R2D4</accession>
<evidence type="ECO:0000256" key="1">
    <source>
        <dbReference type="SAM" id="MobiDB-lite"/>
    </source>
</evidence>
<evidence type="ECO:0000313" key="3">
    <source>
        <dbReference type="Proteomes" id="UP000316806"/>
    </source>
</evidence>
<dbReference type="SUPFAM" id="SSF56371">
    <property type="entry name" value="Ribosome inactivating proteins (RIP)"/>
    <property type="match status" value="1"/>
</dbReference>
<dbReference type="InterPro" id="IPR018487">
    <property type="entry name" value="Hemopexin-like_repeat"/>
</dbReference>
<dbReference type="AlphaFoldDB" id="A0A516R2D4"/>
<sequence length="757" mass="83305">MVPGRGARGAGAVSRWRGWPGPAPSRPIRDRSPDVPVPLVATLDIDDFDQPVTTYQAFINAILAHVADEQGRINTTGDYSQPGRTRVFRLRRDHRDDVPDSIFRVRIRHGTQDLVDFFIQDSTLYGWGFSLPDQLDLYHLSNPPAGLAALASRNYRLHDTQIPEHYDRGGLPHGALGWGTLFTALDQLRENVQAQAAQRAALGLLVEMVCEATRFRGIATILGTLWGTGSGVTTDDQRRQITDLEANWDSISTLFLQYGPMTGELPNTPLSHSYPTIIAVALALTVLHARPADAPSTSRSGSGAVRPVVASDTDPVPAPTRQYPVLDAGGNQPGTTGKAWFFRPGTCMTYDLTRDSVVSGDPRPFSEIWPGLKDTDFGLRVDAVVPSSGSSAAVWLFSGHQYARYDTKDHTCSVHEIADKWPALADTSFIHYIDAAVHDPREPGRYLFLFRDSDVLTYDLRTDTIEGPFPIAETLPSLARTSFAYGVSAAVAVPGSNQEVWLFRGDDCVRYNLANNSLTAGPQRIHEGFTDMRGKAFADGVSAVLPCSWDPTPDLWLFHDDLYLRYSLQSNRITVKAAPVASTWTQLGYGCGFADRIDAALLKPRKFGERFSAWFFQGDRYLSYNVADDKVANGPSLIADGWTGLQGTGFEHGINAILSDPGDSNAVWIFAGDQYVRYYLNEDRLVGGPTPIGRSWKGLRDTVFSRHIDAACPAPTSSGEAWLFSGDVYVRYHLGRDRITSGPARINDSWHLDYPHV</sequence>
<dbReference type="GO" id="GO:0017148">
    <property type="term" value="P:negative regulation of translation"/>
    <property type="evidence" value="ECO:0007669"/>
    <property type="project" value="InterPro"/>
</dbReference>
<evidence type="ECO:0000313" key="2">
    <source>
        <dbReference type="EMBL" id="QDQ09801.1"/>
    </source>
</evidence>
<proteinExistence type="predicted"/>
<dbReference type="GO" id="GO:0030598">
    <property type="term" value="F:rRNA N-glycosylase activity"/>
    <property type="evidence" value="ECO:0007669"/>
    <property type="project" value="InterPro"/>
</dbReference>
<dbReference type="InterPro" id="IPR016138">
    <property type="entry name" value="Ribosome_inactivat_prot_sub1"/>
</dbReference>
<gene>
    <name evidence="2" type="ORF">FH965_03855</name>
</gene>
<protein>
    <recommendedName>
        <fullName evidence="4">Hemopexin</fullName>
    </recommendedName>
</protein>
<reference evidence="2 3" key="1">
    <citation type="journal article" date="2019" name="J. Ind. Microbiol. Biotechnol.">
        <title>The complete genomic sequence of Streptomyces spectabilis NRRL-2792 and identification of secondary metabolite biosynthetic gene clusters.</title>
        <authorList>
            <person name="Sinha A."/>
            <person name="Phillips-Salemka S."/>
            <person name="Niraula T.A."/>
            <person name="Short K.A."/>
            <person name="Niraula N.P."/>
        </authorList>
    </citation>
    <scope>NUCLEOTIDE SEQUENCE [LARGE SCALE GENOMIC DNA]</scope>
    <source>
        <strain evidence="2 3">NRRL 2792</strain>
    </source>
</reference>